<gene>
    <name evidence="1" type="ORF">RNC47_01240</name>
</gene>
<name>A0ABU2LH95_9ACTN</name>
<reference evidence="2" key="1">
    <citation type="submission" date="2023-07" db="EMBL/GenBank/DDBJ databases">
        <title>30 novel species of actinomycetes from the DSMZ collection.</title>
        <authorList>
            <person name="Nouioui I."/>
        </authorList>
    </citation>
    <scope>NUCLEOTIDE SEQUENCE [LARGE SCALE GENOMIC DNA]</scope>
    <source>
        <strain evidence="2">DSM 44918</strain>
    </source>
</reference>
<dbReference type="RefSeq" id="WP_311594683.1">
    <property type="nucleotide sequence ID" value="NZ_JAVREM010000001.1"/>
</dbReference>
<protein>
    <submittedName>
        <fullName evidence="1">Uncharacterized protein</fullName>
    </submittedName>
</protein>
<organism evidence="1 2">
    <name type="scientific">Streptomyces millisiae</name>
    <dbReference type="NCBI Taxonomy" id="3075542"/>
    <lineage>
        <taxon>Bacteria</taxon>
        <taxon>Bacillati</taxon>
        <taxon>Actinomycetota</taxon>
        <taxon>Actinomycetes</taxon>
        <taxon>Kitasatosporales</taxon>
        <taxon>Streptomycetaceae</taxon>
        <taxon>Streptomyces</taxon>
    </lineage>
</organism>
<accession>A0ABU2LH95</accession>
<dbReference type="EMBL" id="JAVREM010000001">
    <property type="protein sequence ID" value="MDT0316956.1"/>
    <property type="molecule type" value="Genomic_DNA"/>
</dbReference>
<proteinExistence type="predicted"/>
<evidence type="ECO:0000313" key="2">
    <source>
        <dbReference type="Proteomes" id="UP001183420"/>
    </source>
</evidence>
<comment type="caution">
    <text evidence="1">The sequence shown here is derived from an EMBL/GenBank/DDBJ whole genome shotgun (WGS) entry which is preliminary data.</text>
</comment>
<evidence type="ECO:0000313" key="1">
    <source>
        <dbReference type="EMBL" id="MDT0316956.1"/>
    </source>
</evidence>
<keyword evidence="2" id="KW-1185">Reference proteome</keyword>
<dbReference type="Proteomes" id="UP001183420">
    <property type="component" value="Unassembled WGS sequence"/>
</dbReference>
<sequence length="441" mass="48635">MSGFSIPAKSRDQEIRILPYLSPAWQAADIVFDVAMIAVGVSEVRSGLSALNATVKGIRGYDAVQGAATAGGLLRIVGLATQVLWGGLVTSGGHIEEAAKKVYEWVWEQSIKIDFQQTELVHSDGKLGLINRLNPSGVADAVGTRPMRLMVMTKDHRSVEIETGMDESWIVYNNIVCRAEYGHTEKPDVAAGFREWPPIGPDKTTVTISWEHPEKKIAMINSLKFPQEASGSLPDAAATGDKINFFYLYSGSAYREVHLEAETQFSRYVVQTLTEGQARDVFPGLDDVKKITSAITLHGHVANREYIFFTDQGYSWIRLNGNEGYSLVRKGKLSEWDFPAGFEPGASAEHVKLGTETWWTVLLVGRSDNKILELKFSAEAQKPGDVSVKDTGQFAKTGSKHFKGLAAINCNPHAILDFENGRWVGMTPENYVFTQGDDRIF</sequence>